<name>A0A2K2G0D5_9SPHN</name>
<dbReference type="SUPFAM" id="SSF53955">
    <property type="entry name" value="Lysozyme-like"/>
    <property type="match status" value="1"/>
</dbReference>
<keyword evidence="4" id="KW-1185">Reference proteome</keyword>
<dbReference type="AlphaFoldDB" id="A0A2K2G0D5"/>
<dbReference type="CDD" id="cd13926">
    <property type="entry name" value="N-acetylmuramidase_GH108"/>
    <property type="match status" value="1"/>
</dbReference>
<feature type="domain" description="TtsA-like Glycoside hydrolase family 108" evidence="1">
    <location>
        <begin position="25"/>
        <end position="104"/>
    </location>
</feature>
<dbReference type="OrthoDB" id="9815229at2"/>
<dbReference type="Pfam" id="PF09374">
    <property type="entry name" value="PG_binding_3"/>
    <property type="match status" value="1"/>
</dbReference>
<evidence type="ECO:0000259" key="1">
    <source>
        <dbReference type="Pfam" id="PF05838"/>
    </source>
</evidence>
<evidence type="ECO:0000313" key="4">
    <source>
        <dbReference type="Proteomes" id="UP000236327"/>
    </source>
</evidence>
<reference evidence="3 4" key="1">
    <citation type="submission" date="2016-05" db="EMBL/GenBank/DDBJ databases">
        <title>Complete genome sequence of Novosphingobium guangzhouense SA925(T).</title>
        <authorList>
            <person name="Sha S."/>
        </authorList>
    </citation>
    <scope>NUCLEOTIDE SEQUENCE [LARGE SCALE GENOMIC DNA]</scope>
    <source>
        <strain evidence="3 4">SA925</strain>
    </source>
</reference>
<feature type="domain" description="Peptidoglycan binding" evidence="2">
    <location>
        <begin position="107"/>
        <end position="187"/>
    </location>
</feature>
<organism evidence="3 4">
    <name type="scientific">Novosphingobium guangzhouense</name>
    <dbReference type="NCBI Taxonomy" id="1850347"/>
    <lineage>
        <taxon>Bacteria</taxon>
        <taxon>Pseudomonadati</taxon>
        <taxon>Pseudomonadota</taxon>
        <taxon>Alphaproteobacteria</taxon>
        <taxon>Sphingomonadales</taxon>
        <taxon>Sphingomonadaceae</taxon>
        <taxon>Novosphingobium</taxon>
    </lineage>
</organism>
<dbReference type="InterPro" id="IPR018537">
    <property type="entry name" value="Peptidoglycan-bd_3"/>
</dbReference>
<dbReference type="RefSeq" id="WP_103096288.1">
    <property type="nucleotide sequence ID" value="NZ_LYMM01000035.1"/>
</dbReference>
<dbReference type="InterPro" id="IPR008565">
    <property type="entry name" value="TtsA-like_GH18_dom"/>
</dbReference>
<sequence length="201" mass="21696">MARIALLKRPSQIGAAALTIIGAAIALEGGYVNHPSDPGGATNMGITQQVARENGYTGPMRTLPRDVAESIYYDRYLVKPGLAPLISIDAAVTEELFDTTVNMGPARPSRWFQQSINDICAARIGVDGQIGMQTIGAYSACQQRLGATKLCRQMLDSLDARQKAEYGRLVSVNRNLGVFYKGWVAHRIGNVDRAKCGRLAA</sequence>
<evidence type="ECO:0000259" key="2">
    <source>
        <dbReference type="Pfam" id="PF09374"/>
    </source>
</evidence>
<dbReference type="Pfam" id="PF05838">
    <property type="entry name" value="Glyco_hydro_108"/>
    <property type="match status" value="1"/>
</dbReference>
<proteinExistence type="predicted"/>
<gene>
    <name evidence="3" type="ORF">A8V01_20395</name>
</gene>
<dbReference type="Gene3D" id="1.20.141.10">
    <property type="entry name" value="Chitosanase, subunit A, domain 1"/>
    <property type="match status" value="1"/>
</dbReference>
<dbReference type="InterPro" id="IPR023346">
    <property type="entry name" value="Lysozyme-like_dom_sf"/>
</dbReference>
<protein>
    <submittedName>
        <fullName evidence="3">Secretion activating protein</fullName>
    </submittedName>
</protein>
<dbReference type="EMBL" id="LYMM01000035">
    <property type="protein sequence ID" value="PNU04458.1"/>
    <property type="molecule type" value="Genomic_DNA"/>
</dbReference>
<accession>A0A2K2G0D5</accession>
<dbReference type="Proteomes" id="UP000236327">
    <property type="component" value="Unassembled WGS sequence"/>
</dbReference>
<comment type="caution">
    <text evidence="3">The sequence shown here is derived from an EMBL/GenBank/DDBJ whole genome shotgun (WGS) entry which is preliminary data.</text>
</comment>
<evidence type="ECO:0000313" key="3">
    <source>
        <dbReference type="EMBL" id="PNU04458.1"/>
    </source>
</evidence>